<keyword evidence="2 5" id="KW-0812">Transmembrane</keyword>
<keyword evidence="7" id="KW-1185">Reference proteome</keyword>
<keyword evidence="3 5" id="KW-1133">Transmembrane helix</keyword>
<dbReference type="PANTHER" id="PTHR36917:SF1">
    <property type="entry name" value="INNER MEMBRANE-SPANNING PROTEIN YCIB"/>
    <property type="match status" value="1"/>
</dbReference>
<sequence>MKFLLDSLPALVFLGAYFLYDVYTATIALIVSLFGLVAFYWFAEKKLHKAHFVTALVALALGGLTIYLHNETFIQYKPTLVYGIFALALAASHLIGDKVLLQRMGEKSVPLPEPVWRKVNIAWVGYFAFSAVLNVWVAKTFSYDTWMLFKFPGTLVLMFVFLLAHAPFLGRYLQDAQQDQGQN</sequence>
<protein>
    <recommendedName>
        <fullName evidence="5">Inner membrane-spanning protein YciB</fullName>
    </recommendedName>
</protein>
<proteinExistence type="inferred from homology"/>
<evidence type="ECO:0000313" key="7">
    <source>
        <dbReference type="Proteomes" id="UP000238220"/>
    </source>
</evidence>
<feature type="transmembrane region" description="Helical" evidence="5">
    <location>
        <begin position="50"/>
        <end position="68"/>
    </location>
</feature>
<name>A0A2S5TA71_9GAMM</name>
<accession>A0A2S5TA71</accession>
<keyword evidence="5" id="KW-0997">Cell inner membrane</keyword>
<evidence type="ECO:0000313" key="6">
    <source>
        <dbReference type="EMBL" id="PPE71891.1"/>
    </source>
</evidence>
<dbReference type="HAMAP" id="MF_00189">
    <property type="entry name" value="YciB"/>
    <property type="match status" value="1"/>
</dbReference>
<dbReference type="EMBL" id="PSNW01000018">
    <property type="protein sequence ID" value="PPE71891.1"/>
    <property type="molecule type" value="Genomic_DNA"/>
</dbReference>
<feature type="transmembrane region" description="Helical" evidence="5">
    <location>
        <begin position="80"/>
        <end position="100"/>
    </location>
</feature>
<feature type="transmembrane region" description="Helical" evidence="5">
    <location>
        <begin position="151"/>
        <end position="170"/>
    </location>
</feature>
<gene>
    <name evidence="5" type="primary">yciB</name>
    <name evidence="6" type="ORF">C3942_20985</name>
</gene>
<evidence type="ECO:0000256" key="2">
    <source>
        <dbReference type="ARBA" id="ARBA00022692"/>
    </source>
</evidence>
<dbReference type="PANTHER" id="PTHR36917">
    <property type="entry name" value="INTRACELLULAR SEPTATION PROTEIN A-RELATED"/>
    <property type="match status" value="1"/>
</dbReference>
<dbReference type="GO" id="GO:0005886">
    <property type="term" value="C:plasma membrane"/>
    <property type="evidence" value="ECO:0007669"/>
    <property type="project" value="UniProtKB-SubCell"/>
</dbReference>
<comment type="subcellular location">
    <subcellularLocation>
        <location evidence="5">Cell inner membrane</location>
        <topology evidence="5">Multi-pass membrane protein</topology>
    </subcellularLocation>
</comment>
<dbReference type="AlphaFoldDB" id="A0A2S5TA71"/>
<evidence type="ECO:0000256" key="5">
    <source>
        <dbReference type="HAMAP-Rule" id="MF_00189"/>
    </source>
</evidence>
<keyword evidence="4 5" id="KW-0472">Membrane</keyword>
<evidence type="ECO:0000256" key="1">
    <source>
        <dbReference type="ARBA" id="ARBA00022475"/>
    </source>
</evidence>
<dbReference type="RefSeq" id="WP_104232330.1">
    <property type="nucleotide sequence ID" value="NZ_PSNW01000018.1"/>
</dbReference>
<comment type="similarity">
    <text evidence="5">Belongs to the YciB family.</text>
</comment>
<evidence type="ECO:0000256" key="4">
    <source>
        <dbReference type="ARBA" id="ARBA00023136"/>
    </source>
</evidence>
<dbReference type="Pfam" id="PF04279">
    <property type="entry name" value="IspA"/>
    <property type="match status" value="1"/>
</dbReference>
<dbReference type="InterPro" id="IPR006008">
    <property type="entry name" value="YciB"/>
</dbReference>
<organism evidence="6 7">
    <name type="scientific">Solimonas fluminis</name>
    <dbReference type="NCBI Taxonomy" id="2086571"/>
    <lineage>
        <taxon>Bacteria</taxon>
        <taxon>Pseudomonadati</taxon>
        <taxon>Pseudomonadota</taxon>
        <taxon>Gammaproteobacteria</taxon>
        <taxon>Nevskiales</taxon>
        <taxon>Nevskiaceae</taxon>
        <taxon>Solimonas</taxon>
    </lineage>
</organism>
<feature type="transmembrane region" description="Helical" evidence="5">
    <location>
        <begin position="20"/>
        <end position="43"/>
    </location>
</feature>
<keyword evidence="1 5" id="KW-1003">Cell membrane</keyword>
<dbReference type="OrthoDB" id="9788219at2"/>
<comment type="function">
    <text evidence="5">Plays a role in cell envelope biogenesis, maintenance of cell envelope integrity and membrane homeostasis.</text>
</comment>
<evidence type="ECO:0000256" key="3">
    <source>
        <dbReference type="ARBA" id="ARBA00022989"/>
    </source>
</evidence>
<dbReference type="Proteomes" id="UP000238220">
    <property type="component" value="Unassembled WGS sequence"/>
</dbReference>
<reference evidence="6 7" key="1">
    <citation type="submission" date="2018-02" db="EMBL/GenBank/DDBJ databases">
        <title>Genome sequencing of Solimonas sp. HR-BB.</title>
        <authorList>
            <person name="Lee Y."/>
            <person name="Jeon C.O."/>
        </authorList>
    </citation>
    <scope>NUCLEOTIDE SEQUENCE [LARGE SCALE GENOMIC DNA]</scope>
    <source>
        <strain evidence="6 7">HR-BB</strain>
    </source>
</reference>
<feature type="transmembrane region" description="Helical" evidence="5">
    <location>
        <begin position="121"/>
        <end position="139"/>
    </location>
</feature>
<comment type="caution">
    <text evidence="6">The sequence shown here is derived from an EMBL/GenBank/DDBJ whole genome shotgun (WGS) entry which is preliminary data.</text>
</comment>